<sequence length="601" mass="65644">MLVYGDHPRVLSPTEVLRALGVRLKRLATLPPGLERHAERRTLFIEASVLAQGLLDADAAATGEDEAGPRSQTWLALPLELARLLGEDWDGGTAPDTATLALMEAIERSALPASVTLKEPEGYAHFALYPELYLEATRASRLTGSTRVVGVRSIGTGLACIVAAGLGAATPPITVRPVGPPYERRLRPGPHLTRELEAVAHADAVAIVDEGPGLSGSSFGAVADFLEARGMPRGRLHFFPSHAGAPGPMAVEHHRARWTQAHRHPPNFDECEARLTAWVEDLTGPAIAPLEDISAGAWRHHAFPDPRDWPAVHIQQERRKYLLTTERGTFLLRFAGLGVPAEHRVHRARQLAEAGFTPPVMGLRHGFLVQPWLTHARPLSRVQGPDSSAPRAPSCVLARDLDRAALLEHVGRYLGFRAHTFPALEPGRGASASHLLEMARYNTVRGMGEAVARALDAWTPRLDALTRAARPVETDHKLHPWEWLMLPGGRFLKTDAVDHHAGLDLVGCQDVAWDIVGATVELDLSEPALTTRVEHTRGRPVSPLLLRFYRPCYLAFQYGHHTLAATALEGVARDEASRLRAAAARYAVRLRDDLGRPPEVR</sequence>
<organism evidence="1 2">
    <name type="scientific">Corallococcus aberystwythensis</name>
    <dbReference type="NCBI Taxonomy" id="2316722"/>
    <lineage>
        <taxon>Bacteria</taxon>
        <taxon>Pseudomonadati</taxon>
        <taxon>Myxococcota</taxon>
        <taxon>Myxococcia</taxon>
        <taxon>Myxococcales</taxon>
        <taxon>Cystobacterineae</taxon>
        <taxon>Myxococcaceae</taxon>
        <taxon>Corallococcus</taxon>
    </lineage>
</organism>
<comment type="caution">
    <text evidence="1">The sequence shown here is derived from an EMBL/GenBank/DDBJ whole genome shotgun (WGS) entry which is preliminary data.</text>
</comment>
<reference evidence="2" key="1">
    <citation type="submission" date="2018-09" db="EMBL/GenBank/DDBJ databases">
        <authorList>
            <person name="Livingstone P.G."/>
            <person name="Whitworth D.E."/>
        </authorList>
    </citation>
    <scope>NUCLEOTIDE SEQUENCE [LARGE SCALE GENOMIC DNA]</scope>
    <source>
        <strain evidence="2">AB050A</strain>
    </source>
</reference>
<dbReference type="Proteomes" id="UP000267003">
    <property type="component" value="Unassembled WGS sequence"/>
</dbReference>
<name>A0A3A8PHQ9_9BACT</name>
<keyword evidence="2" id="KW-1185">Reference proteome</keyword>
<gene>
    <name evidence="1" type="ORF">D7W81_35275</name>
</gene>
<dbReference type="AlphaFoldDB" id="A0A3A8PHQ9"/>
<dbReference type="RefSeq" id="WP_120559777.1">
    <property type="nucleotide sequence ID" value="NZ_RAWK01000308.1"/>
</dbReference>
<dbReference type="OrthoDB" id="7592571at2"/>
<accession>A0A3A8PHQ9</accession>
<dbReference type="EMBL" id="RAWK01000308">
    <property type="protein sequence ID" value="RKH55887.1"/>
    <property type="molecule type" value="Genomic_DNA"/>
</dbReference>
<proteinExistence type="predicted"/>
<evidence type="ECO:0000313" key="1">
    <source>
        <dbReference type="EMBL" id="RKH55887.1"/>
    </source>
</evidence>
<protein>
    <submittedName>
        <fullName evidence="1">Uncharacterized protein</fullName>
    </submittedName>
</protein>
<evidence type="ECO:0000313" key="2">
    <source>
        <dbReference type="Proteomes" id="UP000267003"/>
    </source>
</evidence>